<protein>
    <submittedName>
        <fullName evidence="2">Uncharacterized protein</fullName>
    </submittedName>
</protein>
<evidence type="ECO:0000313" key="3">
    <source>
        <dbReference type="Proteomes" id="UP000029120"/>
    </source>
</evidence>
<feature type="region of interest" description="Disordered" evidence="1">
    <location>
        <begin position="106"/>
        <end position="125"/>
    </location>
</feature>
<dbReference type="Gramene" id="KFK22492">
    <property type="protein sequence ID" value="KFK22492"/>
    <property type="gene ID" value="AALP_AAs61600U000100"/>
</dbReference>
<reference evidence="3" key="1">
    <citation type="journal article" date="2015" name="Nat. Plants">
        <title>Genome expansion of Arabis alpina linked with retrotransposition and reduced symmetric DNA methylation.</title>
        <authorList>
            <person name="Willing E.M."/>
            <person name="Rawat V."/>
            <person name="Mandakova T."/>
            <person name="Maumus F."/>
            <person name="James G.V."/>
            <person name="Nordstroem K.J."/>
            <person name="Becker C."/>
            <person name="Warthmann N."/>
            <person name="Chica C."/>
            <person name="Szarzynska B."/>
            <person name="Zytnicki M."/>
            <person name="Albani M.C."/>
            <person name="Kiefer C."/>
            <person name="Bergonzi S."/>
            <person name="Castaings L."/>
            <person name="Mateos J.L."/>
            <person name="Berns M.C."/>
            <person name="Bujdoso N."/>
            <person name="Piofczyk T."/>
            <person name="de Lorenzo L."/>
            <person name="Barrero-Sicilia C."/>
            <person name="Mateos I."/>
            <person name="Piednoel M."/>
            <person name="Hagmann J."/>
            <person name="Chen-Min-Tao R."/>
            <person name="Iglesias-Fernandez R."/>
            <person name="Schuster S.C."/>
            <person name="Alonso-Blanco C."/>
            <person name="Roudier F."/>
            <person name="Carbonero P."/>
            <person name="Paz-Ares J."/>
            <person name="Davis S.J."/>
            <person name="Pecinka A."/>
            <person name="Quesneville H."/>
            <person name="Colot V."/>
            <person name="Lysak M.A."/>
            <person name="Weigel D."/>
            <person name="Coupland G."/>
            <person name="Schneeberger K."/>
        </authorList>
    </citation>
    <scope>NUCLEOTIDE SEQUENCE [LARGE SCALE GENOMIC DNA]</scope>
    <source>
        <strain evidence="3">cv. Pajares</strain>
    </source>
</reference>
<evidence type="ECO:0000313" key="2">
    <source>
        <dbReference type="EMBL" id="KFK22492.1"/>
    </source>
</evidence>
<organism evidence="2 3">
    <name type="scientific">Arabis alpina</name>
    <name type="common">Alpine rock-cress</name>
    <dbReference type="NCBI Taxonomy" id="50452"/>
    <lineage>
        <taxon>Eukaryota</taxon>
        <taxon>Viridiplantae</taxon>
        <taxon>Streptophyta</taxon>
        <taxon>Embryophyta</taxon>
        <taxon>Tracheophyta</taxon>
        <taxon>Spermatophyta</taxon>
        <taxon>Magnoliopsida</taxon>
        <taxon>eudicotyledons</taxon>
        <taxon>Gunneridae</taxon>
        <taxon>Pentapetalae</taxon>
        <taxon>rosids</taxon>
        <taxon>malvids</taxon>
        <taxon>Brassicales</taxon>
        <taxon>Brassicaceae</taxon>
        <taxon>Arabideae</taxon>
        <taxon>Arabis</taxon>
    </lineage>
</organism>
<dbReference type="AlphaFoldDB" id="A0A087FXZ0"/>
<dbReference type="EMBL" id="KL988621">
    <property type="protein sequence ID" value="KFK22492.1"/>
    <property type="molecule type" value="Genomic_DNA"/>
</dbReference>
<feature type="compositionally biased region" description="Acidic residues" evidence="1">
    <location>
        <begin position="24"/>
        <end position="35"/>
    </location>
</feature>
<keyword evidence="3" id="KW-1185">Reference proteome</keyword>
<gene>
    <name evidence="2" type="ORF">AALP_AAs61600U000100</name>
</gene>
<evidence type="ECO:0000256" key="1">
    <source>
        <dbReference type="SAM" id="MobiDB-lite"/>
    </source>
</evidence>
<dbReference type="Proteomes" id="UP000029120">
    <property type="component" value="Unassembled WGS sequence"/>
</dbReference>
<sequence>MVDGGDWLLTTTVVDGGADRDGGQDDDDGGQDNDEDGGRKTRWRRTTSETMVGDRLNGGRRWTRRWSAVDIIGDGGRRWTLTETVVGDGHHRRRWSAVDQTVTGVLDDDEDSGRRTRLRLAREQD</sequence>
<name>A0A087FXZ0_ARAAL</name>
<proteinExistence type="predicted"/>
<accession>A0A087FXZ0</accession>
<feature type="region of interest" description="Disordered" evidence="1">
    <location>
        <begin position="11"/>
        <end position="47"/>
    </location>
</feature>